<organism evidence="2 3">
    <name type="scientific">Algoriphagus locisalis</name>
    <dbReference type="NCBI Taxonomy" id="305507"/>
    <lineage>
        <taxon>Bacteria</taxon>
        <taxon>Pseudomonadati</taxon>
        <taxon>Bacteroidota</taxon>
        <taxon>Cytophagia</taxon>
        <taxon>Cytophagales</taxon>
        <taxon>Cyclobacteriaceae</taxon>
        <taxon>Algoriphagus</taxon>
    </lineage>
</organism>
<dbReference type="InterPro" id="IPR029062">
    <property type="entry name" value="Class_I_gatase-like"/>
</dbReference>
<accession>A0A1I7DCP1</accession>
<keyword evidence="2" id="KW-0808">Transferase</keyword>
<dbReference type="Proteomes" id="UP000199673">
    <property type="component" value="Unassembled WGS sequence"/>
</dbReference>
<dbReference type="PANTHER" id="PTHR40469">
    <property type="entry name" value="SECRETED GLYCOSYL HYDROLASE"/>
    <property type="match status" value="1"/>
</dbReference>
<evidence type="ECO:0000313" key="3">
    <source>
        <dbReference type="Proteomes" id="UP000199673"/>
    </source>
</evidence>
<dbReference type="Gene3D" id="3.40.50.880">
    <property type="match status" value="1"/>
</dbReference>
<protein>
    <submittedName>
        <fullName evidence="2">Type 1 glutamine amidotransferase (GATase1)</fullName>
    </submittedName>
</protein>
<reference evidence="3" key="1">
    <citation type="submission" date="2016-10" db="EMBL/GenBank/DDBJ databases">
        <authorList>
            <person name="Varghese N."/>
            <person name="Submissions S."/>
        </authorList>
    </citation>
    <scope>NUCLEOTIDE SEQUENCE [LARGE SCALE GENOMIC DNA]</scope>
    <source>
        <strain evidence="3">DSM 23445</strain>
    </source>
</reference>
<dbReference type="AlphaFoldDB" id="A0A1I7DCP1"/>
<dbReference type="Pfam" id="PF06283">
    <property type="entry name" value="ThuA"/>
    <property type="match status" value="1"/>
</dbReference>
<keyword evidence="2" id="KW-0315">Glutamine amidotransferase</keyword>
<dbReference type="RefSeq" id="WP_091696498.1">
    <property type="nucleotide sequence ID" value="NZ_FPBF01000006.1"/>
</dbReference>
<dbReference type="InterPro" id="IPR029010">
    <property type="entry name" value="ThuA-like"/>
</dbReference>
<dbReference type="OrthoDB" id="1117240at2"/>
<dbReference type="PANTHER" id="PTHR40469:SF2">
    <property type="entry name" value="GALACTOSE-BINDING DOMAIN-LIKE SUPERFAMILY PROTEIN"/>
    <property type="match status" value="1"/>
</dbReference>
<proteinExistence type="predicted"/>
<evidence type="ECO:0000313" key="2">
    <source>
        <dbReference type="EMBL" id="SFU09366.1"/>
    </source>
</evidence>
<keyword evidence="3" id="KW-1185">Reference proteome</keyword>
<sequence>MNLKKTLIPFLSLMLVFGIGTSLLANGAPLKKPIKVLMVGGGSSHDFDKWYKGADVATLEKDGLAEVTYTDDPSTILQYLDQTDVLFLANNQPIPDEDTRKAIFAFADAGKGIVLAHPALWYNWNDWPEYNKTMVSGGSRGHNAYGNFNVDLTAKHPVTKGLPKSFSLDDELYYFKVDPAGPGVEILAQASNAETDPFPSIFIVKNPKAKIVGIALGHDAASHELEAYQTLIRNAVKWAAK</sequence>
<gene>
    <name evidence="2" type="ORF">SAMN04489724_3893</name>
</gene>
<dbReference type="STRING" id="305507.SAMN04489724_3893"/>
<dbReference type="GO" id="GO:0016740">
    <property type="term" value="F:transferase activity"/>
    <property type="evidence" value="ECO:0007669"/>
    <property type="project" value="UniProtKB-KW"/>
</dbReference>
<dbReference type="SUPFAM" id="SSF52317">
    <property type="entry name" value="Class I glutamine amidotransferase-like"/>
    <property type="match status" value="1"/>
</dbReference>
<name>A0A1I7DCP1_9BACT</name>
<dbReference type="EMBL" id="FPBF01000006">
    <property type="protein sequence ID" value="SFU09366.1"/>
    <property type="molecule type" value="Genomic_DNA"/>
</dbReference>
<feature type="domain" description="ThuA-like" evidence="1">
    <location>
        <begin position="49"/>
        <end position="239"/>
    </location>
</feature>
<evidence type="ECO:0000259" key="1">
    <source>
        <dbReference type="Pfam" id="PF06283"/>
    </source>
</evidence>